<dbReference type="EMBL" id="JADCUA010000035">
    <property type="protein sequence ID" value="KAH9829812.1"/>
    <property type="molecule type" value="Genomic_DNA"/>
</dbReference>
<reference evidence="1 2" key="1">
    <citation type="journal article" date="2021" name="Environ. Microbiol.">
        <title>Gene family expansions and transcriptome signatures uncover fungal adaptations to wood decay.</title>
        <authorList>
            <person name="Hage H."/>
            <person name="Miyauchi S."/>
            <person name="Viragh M."/>
            <person name="Drula E."/>
            <person name="Min B."/>
            <person name="Chaduli D."/>
            <person name="Navarro D."/>
            <person name="Favel A."/>
            <person name="Norest M."/>
            <person name="Lesage-Meessen L."/>
            <person name="Balint B."/>
            <person name="Merenyi Z."/>
            <person name="de Eugenio L."/>
            <person name="Morin E."/>
            <person name="Martinez A.T."/>
            <person name="Baldrian P."/>
            <person name="Stursova M."/>
            <person name="Martinez M.J."/>
            <person name="Novotny C."/>
            <person name="Magnuson J.K."/>
            <person name="Spatafora J.W."/>
            <person name="Maurice S."/>
            <person name="Pangilinan J."/>
            <person name="Andreopoulos W."/>
            <person name="LaButti K."/>
            <person name="Hundley H."/>
            <person name="Na H."/>
            <person name="Kuo A."/>
            <person name="Barry K."/>
            <person name="Lipzen A."/>
            <person name="Henrissat B."/>
            <person name="Riley R."/>
            <person name="Ahrendt S."/>
            <person name="Nagy L.G."/>
            <person name="Grigoriev I.V."/>
            <person name="Martin F."/>
            <person name="Rosso M.N."/>
        </authorList>
    </citation>
    <scope>NUCLEOTIDE SEQUENCE [LARGE SCALE GENOMIC DNA]</scope>
    <source>
        <strain evidence="1 2">CIRM-BRFM 1785</strain>
    </source>
</reference>
<accession>A0ABQ8JZK4</accession>
<proteinExistence type="predicted"/>
<name>A0ABQ8JZK4_9APHY</name>
<comment type="caution">
    <text evidence="1">The sequence shown here is derived from an EMBL/GenBank/DDBJ whole genome shotgun (WGS) entry which is preliminary data.</text>
</comment>
<protein>
    <submittedName>
        <fullName evidence="1">Uncharacterized protein</fullName>
    </submittedName>
</protein>
<keyword evidence="2" id="KW-1185">Reference proteome</keyword>
<dbReference type="GeneID" id="71998978"/>
<sequence length="150" mass="16640">MNASLYRQNLPPRSYTCYPEIAGGYASSYRGECTTSPLVFASVTIHLGAWEAHCPEEYLSAEILHHIAHDSQFAGVVRRLEARAFEHHLDCEFFENCGYVMSEPGPLLPAIDVLSNLRSIAWYGICPVPSPEIIIRLAKACPLLHSIALP</sequence>
<gene>
    <name evidence="1" type="ORF">C8Q71DRAFT_388714</name>
</gene>
<organism evidence="1 2">
    <name type="scientific">Rhodofomes roseus</name>
    <dbReference type="NCBI Taxonomy" id="34475"/>
    <lineage>
        <taxon>Eukaryota</taxon>
        <taxon>Fungi</taxon>
        <taxon>Dikarya</taxon>
        <taxon>Basidiomycota</taxon>
        <taxon>Agaricomycotina</taxon>
        <taxon>Agaricomycetes</taxon>
        <taxon>Polyporales</taxon>
        <taxon>Rhodofomes</taxon>
    </lineage>
</organism>
<dbReference type="RefSeq" id="XP_047773175.1">
    <property type="nucleotide sequence ID" value="XM_047918246.1"/>
</dbReference>
<dbReference type="Proteomes" id="UP000814176">
    <property type="component" value="Unassembled WGS sequence"/>
</dbReference>
<evidence type="ECO:0000313" key="1">
    <source>
        <dbReference type="EMBL" id="KAH9829812.1"/>
    </source>
</evidence>
<evidence type="ECO:0000313" key="2">
    <source>
        <dbReference type="Proteomes" id="UP000814176"/>
    </source>
</evidence>